<keyword evidence="7 11" id="KW-0949">S-adenosyl-L-methionine</keyword>
<evidence type="ECO:0000313" key="13">
    <source>
        <dbReference type="Ensembl" id="ENSCSEP00000027766.1"/>
    </source>
</evidence>
<reference evidence="13" key="2">
    <citation type="submission" date="2025-08" db="UniProtKB">
        <authorList>
            <consortium name="Ensembl"/>
        </authorList>
    </citation>
    <scope>IDENTIFICATION</scope>
</reference>
<feature type="binding site" evidence="11">
    <location>
        <position position="180"/>
    </location>
    <ligand>
        <name>S-adenosyl-L-methionine</name>
        <dbReference type="ChEBI" id="CHEBI:59789"/>
    </ligand>
</feature>
<feature type="compositionally biased region" description="Low complexity" evidence="12">
    <location>
        <begin position="478"/>
        <end position="487"/>
    </location>
</feature>
<evidence type="ECO:0000313" key="14">
    <source>
        <dbReference type="Proteomes" id="UP000265120"/>
    </source>
</evidence>
<name>A0A3P8WQJ9_CYNSE</name>
<dbReference type="EC" id="2.1.1.-" evidence="10"/>
<evidence type="ECO:0000256" key="2">
    <source>
        <dbReference type="ARBA" id="ARBA00004496"/>
    </source>
</evidence>
<dbReference type="FunFam" id="3.40.50.150:FF:000062">
    <property type="entry name" value="U6 small nuclear RNA (adenine-(43)-N(6))-methyltransferase"/>
    <property type="match status" value="1"/>
</dbReference>
<dbReference type="GeneID" id="103378477"/>
<feature type="binding site" evidence="11">
    <location>
        <position position="106"/>
    </location>
    <ligand>
        <name>S-adenosyl-L-methionine</name>
        <dbReference type="ChEBI" id="CHEBI:59789"/>
    </ligand>
</feature>
<accession>A0A3P8WQJ9</accession>
<keyword evidence="8" id="KW-0694">RNA-binding</keyword>
<dbReference type="Gene3D" id="3.40.50.150">
    <property type="entry name" value="Vaccinia Virus protein VP39"/>
    <property type="match status" value="1"/>
</dbReference>
<dbReference type="AlphaFoldDB" id="A0A3P8WQJ9"/>
<dbReference type="STRING" id="244447.ENSCSEP00000027766"/>
<evidence type="ECO:0000256" key="7">
    <source>
        <dbReference type="ARBA" id="ARBA00022691"/>
    </source>
</evidence>
<dbReference type="OMA" id="TEFCQGH"/>
<dbReference type="GO" id="GO:0001734">
    <property type="term" value="F:mRNA m(6)A methyltransferase activity"/>
    <property type="evidence" value="ECO:0007669"/>
    <property type="project" value="UniProtKB-ARBA"/>
</dbReference>
<proteinExistence type="inferred from homology"/>
<dbReference type="OrthoDB" id="514248at2759"/>
<evidence type="ECO:0000256" key="5">
    <source>
        <dbReference type="ARBA" id="ARBA00022603"/>
    </source>
</evidence>
<keyword evidence="9" id="KW-0539">Nucleus</keyword>
<keyword evidence="4" id="KW-0963">Cytoplasm</keyword>
<feature type="compositionally biased region" description="Polar residues" evidence="12">
    <location>
        <begin position="402"/>
        <end position="419"/>
    </location>
</feature>
<dbReference type="PIRSF" id="PIRSF037350">
    <property type="entry name" value="Mtase_ZK1128_prd"/>
    <property type="match status" value="1"/>
</dbReference>
<keyword evidence="6 10" id="KW-0808">Transferase</keyword>
<feature type="compositionally biased region" description="Basic and acidic residues" evidence="12">
    <location>
        <begin position="460"/>
        <end position="473"/>
    </location>
</feature>
<reference evidence="13" key="3">
    <citation type="submission" date="2025-09" db="UniProtKB">
        <authorList>
            <consortium name="Ensembl"/>
        </authorList>
    </citation>
    <scope>IDENTIFICATION</scope>
</reference>
<dbReference type="Proteomes" id="UP000265120">
    <property type="component" value="Chromosome 4"/>
</dbReference>
<dbReference type="InParanoid" id="A0A3P8WQJ9"/>
<feature type="region of interest" description="Disordered" evidence="12">
    <location>
        <begin position="377"/>
        <end position="493"/>
    </location>
</feature>
<dbReference type="FunCoup" id="A0A3P8WQJ9">
    <property type="interactions" value="2135"/>
</dbReference>
<dbReference type="GO" id="GO:0070475">
    <property type="term" value="P:rRNA base methylation"/>
    <property type="evidence" value="ECO:0007669"/>
    <property type="project" value="TreeGrafter"/>
</dbReference>
<dbReference type="RefSeq" id="XP_008307935.1">
    <property type="nucleotide sequence ID" value="XM_008309713.3"/>
</dbReference>
<evidence type="ECO:0000256" key="11">
    <source>
        <dbReference type="PIRSR" id="PIRSR037350-1"/>
    </source>
</evidence>
<dbReference type="GO" id="GO:0051254">
    <property type="term" value="P:positive regulation of RNA metabolic process"/>
    <property type="evidence" value="ECO:0007669"/>
    <property type="project" value="UniProtKB-ARBA"/>
</dbReference>
<evidence type="ECO:0000256" key="6">
    <source>
        <dbReference type="ARBA" id="ARBA00022679"/>
    </source>
</evidence>
<evidence type="ECO:0000256" key="1">
    <source>
        <dbReference type="ARBA" id="ARBA00004123"/>
    </source>
</evidence>
<evidence type="ECO:0000256" key="8">
    <source>
        <dbReference type="ARBA" id="ARBA00022884"/>
    </source>
</evidence>
<keyword evidence="5 10" id="KW-0489">Methyltransferase</keyword>
<evidence type="ECO:0000256" key="9">
    <source>
        <dbReference type="ARBA" id="ARBA00023242"/>
    </source>
</evidence>
<dbReference type="GO" id="GO:0003723">
    <property type="term" value="F:RNA binding"/>
    <property type="evidence" value="ECO:0007669"/>
    <property type="project" value="UniProtKB-KW"/>
</dbReference>
<comment type="subcellular location">
    <subcellularLocation>
        <location evidence="2">Cytoplasm</location>
    </subcellularLocation>
    <subcellularLocation>
        <location evidence="1">Nucleus</location>
    </subcellularLocation>
</comment>
<comment type="function">
    <text evidence="10">RNA N6-methyltransferase that methylates adenosine residues at the N(6) position of a subset of RNAs and is involved in S-adenosyl-L-methionine homeostasis by regulating expression of MAT2A transcripts. Able to N6-methylate a subset of mRNAs and U6 small nuclear RNAs (U6 snRNAs). In contrast to the METTL3-METTL14 heterodimer, only able to methylate a limited number of RNAs: requires both a 5'UACAGAGAA-3' nonamer sequence and a specific RNA structure.</text>
</comment>
<dbReference type="GO" id="GO:0120048">
    <property type="term" value="F:U6 snRNA (adenine-(43)-N(6))-methyltransferase activity"/>
    <property type="evidence" value="ECO:0007669"/>
    <property type="project" value="UniProtKB-UniRule"/>
</dbReference>
<protein>
    <recommendedName>
        <fullName evidence="10">U6 small nuclear RNA (adenine-(43)-N(6))-methyltransferase</fullName>
        <ecNumber evidence="10">2.1.1.-</ecNumber>
    </recommendedName>
</protein>
<organism evidence="13 14">
    <name type="scientific">Cynoglossus semilaevis</name>
    <name type="common">Tongue sole</name>
    <dbReference type="NCBI Taxonomy" id="244447"/>
    <lineage>
        <taxon>Eukaryota</taxon>
        <taxon>Metazoa</taxon>
        <taxon>Chordata</taxon>
        <taxon>Craniata</taxon>
        <taxon>Vertebrata</taxon>
        <taxon>Euteleostomi</taxon>
        <taxon>Actinopterygii</taxon>
        <taxon>Neopterygii</taxon>
        <taxon>Teleostei</taxon>
        <taxon>Neoteleostei</taxon>
        <taxon>Acanthomorphata</taxon>
        <taxon>Carangaria</taxon>
        <taxon>Pleuronectiformes</taxon>
        <taxon>Pleuronectoidei</taxon>
        <taxon>Cynoglossidae</taxon>
        <taxon>Cynoglossinae</taxon>
        <taxon>Cynoglossus</taxon>
    </lineage>
</organism>
<dbReference type="PANTHER" id="PTHR13393">
    <property type="entry name" value="SAM-DEPENDENT METHYLTRANSFERASE"/>
    <property type="match status" value="1"/>
</dbReference>
<dbReference type="GO" id="GO:0006397">
    <property type="term" value="P:mRNA processing"/>
    <property type="evidence" value="ECO:0007669"/>
    <property type="project" value="UniProtKB-ARBA"/>
</dbReference>
<dbReference type="InterPro" id="IPR010286">
    <property type="entry name" value="METTL16/RlmF"/>
</dbReference>
<dbReference type="CDD" id="cd02440">
    <property type="entry name" value="AdoMet_MTases"/>
    <property type="match status" value="1"/>
</dbReference>
<feature type="binding site" evidence="11">
    <location>
        <position position="129"/>
    </location>
    <ligand>
        <name>S-adenosyl-L-methionine</name>
        <dbReference type="ChEBI" id="CHEBI:59789"/>
    </ligand>
</feature>
<comment type="similarity">
    <text evidence="3 10">Belongs to the methyltransferase superfamily. METTL16/RlmF family.</text>
</comment>
<evidence type="ECO:0000256" key="12">
    <source>
        <dbReference type="SAM" id="MobiDB-lite"/>
    </source>
</evidence>
<evidence type="ECO:0000256" key="3">
    <source>
        <dbReference type="ARBA" id="ARBA00005878"/>
    </source>
</evidence>
<dbReference type="GeneTree" id="ENSGT00390000016694"/>
<dbReference type="Ensembl" id="ENSCSET00000028137.1">
    <property type="protein sequence ID" value="ENSCSEP00000027766.1"/>
    <property type="gene ID" value="ENSCSEG00000017734.1"/>
</dbReference>
<keyword evidence="14" id="KW-1185">Reference proteome</keyword>
<dbReference type="SUPFAM" id="SSF53335">
    <property type="entry name" value="S-adenosyl-L-methionine-dependent methyltransferases"/>
    <property type="match status" value="1"/>
</dbReference>
<evidence type="ECO:0000256" key="4">
    <source>
        <dbReference type="ARBA" id="ARBA00022490"/>
    </source>
</evidence>
<dbReference type="KEGG" id="csem:103378477"/>
<feature type="binding site" evidence="11">
    <location>
        <position position="82"/>
    </location>
    <ligand>
        <name>S-adenosyl-L-methionine</name>
        <dbReference type="ChEBI" id="CHEBI:59789"/>
    </ligand>
</feature>
<evidence type="ECO:0000256" key="10">
    <source>
        <dbReference type="PIRNR" id="PIRNR037350"/>
    </source>
</evidence>
<dbReference type="GO" id="GO:0043488">
    <property type="term" value="P:regulation of mRNA stability"/>
    <property type="evidence" value="ECO:0007669"/>
    <property type="project" value="UniProtKB-ARBA"/>
</dbReference>
<feature type="compositionally biased region" description="Low complexity" evidence="12">
    <location>
        <begin position="429"/>
        <end position="440"/>
    </location>
</feature>
<dbReference type="SMR" id="A0A3P8WQJ9"/>
<dbReference type="CTD" id="79066"/>
<dbReference type="Pfam" id="PF05971">
    <property type="entry name" value="Methyltransf_10"/>
    <property type="match status" value="1"/>
</dbReference>
<dbReference type="GO" id="GO:0009896">
    <property type="term" value="P:positive regulation of catabolic process"/>
    <property type="evidence" value="ECO:0007669"/>
    <property type="project" value="UniProtKB-ARBA"/>
</dbReference>
<sequence>MALNKSMHPRNRYKDRPPDFAYLASKYPDFQQHVHTSLTGRPVVNFKEPEAVRALTCTLLKEDFGLTIEIPLERLIPTVPLRLNYIHWVEDLTDGQKQPRRGIDIGTGASCIYPLLGATMNGWYFLATEVDDICFDYATKNVEQNNMSDLIKVVKVPKKTLLMDALKEETEITYDFCMCNPPFFANQMEAMGVNSRNSRRPPPSSVNTGGVTEIMAEGGELEFVKRIIHDSVQLKQRLRWYSCMLGKKCSLAPLKEELRKQGVPKVTHTEFCQGRTMRWALAWSFYDDVIVPSPPSKKRKLEKSRKPLSFTLPEAGVKELQVKATADGTSDCSPVSSVTALLEKTLTDIKVLHKRLPSTAHEQSVFVTAVENTWVHGRQKRRDQKRQLRELPRAPHSAGAVNPSSQIQTASSPQINTIQGDADQNDTTPSQEPVQQQPEENQADKGSNTTVTIKDITVADQEKEGPKDAKGDDVDMEATNPTEAPAAAPRPPSPTAVQHFLFKCLLNVMLEGSDVMIEIHWVEGHNKDLMNQLCTFLKNTLLKSVARP</sequence>
<dbReference type="InterPro" id="IPR017182">
    <property type="entry name" value="METTL16/PsiM"/>
</dbReference>
<dbReference type="GO" id="GO:0005634">
    <property type="term" value="C:nucleus"/>
    <property type="evidence" value="ECO:0007669"/>
    <property type="project" value="UniProtKB-SubCell"/>
</dbReference>
<reference evidence="13 14" key="1">
    <citation type="journal article" date="2014" name="Nat. Genet.">
        <title>Whole-genome sequence of a flatfish provides insights into ZW sex chromosome evolution and adaptation to a benthic lifestyle.</title>
        <authorList>
            <person name="Chen S."/>
            <person name="Zhang G."/>
            <person name="Shao C."/>
            <person name="Huang Q."/>
            <person name="Liu G."/>
            <person name="Zhang P."/>
            <person name="Song W."/>
            <person name="An N."/>
            <person name="Chalopin D."/>
            <person name="Volff J.N."/>
            <person name="Hong Y."/>
            <person name="Li Q."/>
            <person name="Sha Z."/>
            <person name="Zhou H."/>
            <person name="Xie M."/>
            <person name="Yu Q."/>
            <person name="Liu Y."/>
            <person name="Xiang H."/>
            <person name="Wang N."/>
            <person name="Wu K."/>
            <person name="Yang C."/>
            <person name="Zhou Q."/>
            <person name="Liao X."/>
            <person name="Yang L."/>
            <person name="Hu Q."/>
            <person name="Zhang J."/>
            <person name="Meng L."/>
            <person name="Jin L."/>
            <person name="Tian Y."/>
            <person name="Lian J."/>
            <person name="Yang J."/>
            <person name="Miao G."/>
            <person name="Liu S."/>
            <person name="Liang Z."/>
            <person name="Yan F."/>
            <person name="Li Y."/>
            <person name="Sun B."/>
            <person name="Zhang H."/>
            <person name="Zhang J."/>
            <person name="Zhu Y."/>
            <person name="Du M."/>
            <person name="Zhao Y."/>
            <person name="Schartl M."/>
            <person name="Tang Q."/>
            <person name="Wang J."/>
        </authorList>
    </citation>
    <scope>NUCLEOTIDE SEQUENCE</scope>
</reference>
<dbReference type="GO" id="GO:0005737">
    <property type="term" value="C:cytoplasm"/>
    <property type="evidence" value="ECO:0007669"/>
    <property type="project" value="UniProtKB-SubCell"/>
</dbReference>
<dbReference type="InterPro" id="IPR029063">
    <property type="entry name" value="SAM-dependent_MTases_sf"/>
</dbReference>
<dbReference type="PANTHER" id="PTHR13393:SF0">
    <property type="entry name" value="RNA N6-ADENOSINE-METHYLTRANSFERASE METTL16"/>
    <property type="match status" value="1"/>
</dbReference>